<sequence>MQAPTAARYLPIGVVARRTGLAVSALRYYEEVGLLAPAARSDGGHRVYPESAVDVLALIRHCRDLGFSIDDTRELLSLSDNSERDCQDARDIAKSQLAAVRDKMVELRQLERSLARFVHDCDRECAGGPAAQCCIFRDLRKGQTEPAGGSCCAVDQGQGSRPAQAGCAGRVTCC</sequence>
<dbReference type="PROSITE" id="PS50937">
    <property type="entry name" value="HTH_MERR_2"/>
    <property type="match status" value="1"/>
</dbReference>
<dbReference type="CDD" id="cd04785">
    <property type="entry name" value="HTH_CadR-PbrR-like"/>
    <property type="match status" value="1"/>
</dbReference>
<dbReference type="Pfam" id="PF13411">
    <property type="entry name" value="MerR_1"/>
    <property type="match status" value="1"/>
</dbReference>
<dbReference type="InterPro" id="IPR047057">
    <property type="entry name" value="MerR_fam"/>
</dbReference>
<dbReference type="Gene3D" id="1.10.1660.10">
    <property type="match status" value="1"/>
</dbReference>
<dbReference type="EMBL" id="JBBKZS010000005">
    <property type="protein sequence ID" value="MEJ8855888.1"/>
    <property type="molecule type" value="Genomic_DNA"/>
</dbReference>
<dbReference type="SUPFAM" id="SSF46955">
    <property type="entry name" value="Putative DNA-binding domain"/>
    <property type="match status" value="1"/>
</dbReference>
<evidence type="ECO:0000259" key="2">
    <source>
        <dbReference type="PROSITE" id="PS50937"/>
    </source>
</evidence>
<dbReference type="SMART" id="SM00422">
    <property type="entry name" value="HTH_MERR"/>
    <property type="match status" value="1"/>
</dbReference>
<dbReference type="Proteomes" id="UP001367030">
    <property type="component" value="Unassembled WGS sequence"/>
</dbReference>
<dbReference type="RefSeq" id="WP_340335958.1">
    <property type="nucleotide sequence ID" value="NZ_JBBKZS010000005.1"/>
</dbReference>
<gene>
    <name evidence="3" type="ORF">WKW79_15000</name>
</gene>
<comment type="caution">
    <text evidence="3">The sequence shown here is derived from an EMBL/GenBank/DDBJ whole genome shotgun (WGS) entry which is preliminary data.</text>
</comment>
<evidence type="ECO:0000313" key="4">
    <source>
        <dbReference type="Proteomes" id="UP001367030"/>
    </source>
</evidence>
<dbReference type="PANTHER" id="PTHR30204:SF92">
    <property type="entry name" value="HTH-TYPE TRANSCRIPTIONAL REGULATOR ZNTR"/>
    <property type="match status" value="1"/>
</dbReference>
<keyword evidence="1" id="KW-0238">DNA-binding</keyword>
<keyword evidence="4" id="KW-1185">Reference proteome</keyword>
<evidence type="ECO:0000313" key="3">
    <source>
        <dbReference type="EMBL" id="MEJ8855888.1"/>
    </source>
</evidence>
<protein>
    <submittedName>
        <fullName evidence="3">Helix-turn-helix domain-containing protein</fullName>
    </submittedName>
</protein>
<dbReference type="PRINTS" id="PR00040">
    <property type="entry name" value="HTHMERR"/>
</dbReference>
<proteinExistence type="predicted"/>
<dbReference type="PROSITE" id="PS00552">
    <property type="entry name" value="HTH_MERR_1"/>
    <property type="match status" value="1"/>
</dbReference>
<dbReference type="InterPro" id="IPR000551">
    <property type="entry name" value="MerR-type_HTH_dom"/>
</dbReference>
<accession>A0ABU8X7W9</accession>
<feature type="domain" description="HTH merR-type" evidence="2">
    <location>
        <begin position="9"/>
        <end position="78"/>
    </location>
</feature>
<reference evidence="3 4" key="1">
    <citation type="submission" date="2024-03" db="EMBL/GenBank/DDBJ databases">
        <title>Novel species of the genus Variovorax.</title>
        <authorList>
            <person name="Liu Q."/>
            <person name="Xin Y.-H."/>
        </authorList>
    </citation>
    <scope>NUCLEOTIDE SEQUENCE [LARGE SCALE GENOMIC DNA]</scope>
    <source>
        <strain evidence="3 4">KACC 18901</strain>
    </source>
</reference>
<evidence type="ECO:0000256" key="1">
    <source>
        <dbReference type="ARBA" id="ARBA00023125"/>
    </source>
</evidence>
<dbReference type="InterPro" id="IPR009061">
    <property type="entry name" value="DNA-bd_dom_put_sf"/>
</dbReference>
<organism evidence="3 4">
    <name type="scientific">Variovorax robiniae</name>
    <dbReference type="NCBI Taxonomy" id="1836199"/>
    <lineage>
        <taxon>Bacteria</taxon>
        <taxon>Pseudomonadati</taxon>
        <taxon>Pseudomonadota</taxon>
        <taxon>Betaproteobacteria</taxon>
        <taxon>Burkholderiales</taxon>
        <taxon>Comamonadaceae</taxon>
        <taxon>Variovorax</taxon>
    </lineage>
</organism>
<dbReference type="PANTHER" id="PTHR30204">
    <property type="entry name" value="REDOX-CYCLING DRUG-SENSING TRANSCRIPTIONAL ACTIVATOR SOXR"/>
    <property type="match status" value="1"/>
</dbReference>
<name>A0ABU8X7W9_9BURK</name>